<dbReference type="OrthoDB" id="2131959at2"/>
<name>A0A285IKS6_9FIRM</name>
<dbReference type="Proteomes" id="UP000219573">
    <property type="component" value="Unassembled WGS sequence"/>
</dbReference>
<feature type="domain" description="Rho termination factor-like N-terminal" evidence="2">
    <location>
        <begin position="79"/>
        <end position="116"/>
    </location>
</feature>
<dbReference type="EMBL" id="OBDZ01000054">
    <property type="protein sequence ID" value="SNY47591.1"/>
    <property type="molecule type" value="Genomic_DNA"/>
</dbReference>
<proteinExistence type="predicted"/>
<organism evidence="3 4">
    <name type="scientific">Orenia metallireducens</name>
    <dbReference type="NCBI Taxonomy" id="1413210"/>
    <lineage>
        <taxon>Bacteria</taxon>
        <taxon>Bacillati</taxon>
        <taxon>Bacillota</taxon>
        <taxon>Clostridia</taxon>
        <taxon>Halanaerobiales</taxon>
        <taxon>Halobacteroidaceae</taxon>
        <taxon>Orenia</taxon>
    </lineage>
</organism>
<dbReference type="GO" id="GO:0006353">
    <property type="term" value="P:DNA-templated transcription termination"/>
    <property type="evidence" value="ECO:0007669"/>
    <property type="project" value="InterPro"/>
</dbReference>
<evidence type="ECO:0000256" key="1">
    <source>
        <dbReference type="SAM" id="MobiDB-lite"/>
    </source>
</evidence>
<dbReference type="AlphaFoldDB" id="A0A285IKS6"/>
<gene>
    <name evidence="3" type="ORF">SAMN06265827_1547</name>
</gene>
<dbReference type="Pfam" id="PF07498">
    <property type="entry name" value="Rho_N"/>
    <property type="match status" value="1"/>
</dbReference>
<evidence type="ECO:0000313" key="3">
    <source>
        <dbReference type="EMBL" id="SNY47591.1"/>
    </source>
</evidence>
<evidence type="ECO:0000259" key="2">
    <source>
        <dbReference type="Pfam" id="PF07498"/>
    </source>
</evidence>
<reference evidence="4" key="1">
    <citation type="submission" date="2017-09" db="EMBL/GenBank/DDBJ databases">
        <authorList>
            <person name="Varghese N."/>
            <person name="Submissions S."/>
        </authorList>
    </citation>
    <scope>NUCLEOTIDE SEQUENCE [LARGE SCALE GENOMIC DNA]</scope>
    <source>
        <strain evidence="4">MSL47</strain>
    </source>
</reference>
<dbReference type="InterPro" id="IPR011112">
    <property type="entry name" value="Rho-like_N"/>
</dbReference>
<protein>
    <submittedName>
        <fullName evidence="3">Rho termination factor, N-terminal domain</fullName>
    </submittedName>
</protein>
<dbReference type="RefSeq" id="WP_097019653.1">
    <property type="nucleotide sequence ID" value="NZ_OBDZ01000054.1"/>
</dbReference>
<evidence type="ECO:0000313" key="4">
    <source>
        <dbReference type="Proteomes" id="UP000219573"/>
    </source>
</evidence>
<sequence length="138" mass="15897">MVMMKALSTFKGVEGFISRGKEFETSERRASVLERKKLAEKIVPKENKMIEPSEHKDEDNEGKKAEKKGNEDNELLDKKKYKVDDLEEIAKLLEISGYSGLNKDELLKEVSEELLKREISNLANIDKEELIQRIEDKG</sequence>
<accession>A0A285IKS6</accession>
<keyword evidence="4" id="KW-1185">Reference proteome</keyword>
<feature type="region of interest" description="Disordered" evidence="1">
    <location>
        <begin position="44"/>
        <end position="74"/>
    </location>
</feature>